<dbReference type="Gene3D" id="3.30.559.10">
    <property type="entry name" value="Chloramphenicol acetyltransferase-like domain"/>
    <property type="match status" value="2"/>
</dbReference>
<dbReference type="KEGG" id="smo:SELMODRAFT_450162"/>
<accession>D8RQA7</accession>
<dbReference type="FunCoup" id="D8RQA7">
    <property type="interactions" value="107"/>
</dbReference>
<organism evidence="4">
    <name type="scientific">Selaginella moellendorffii</name>
    <name type="common">Spikemoss</name>
    <dbReference type="NCBI Taxonomy" id="88036"/>
    <lineage>
        <taxon>Eukaryota</taxon>
        <taxon>Viridiplantae</taxon>
        <taxon>Streptophyta</taxon>
        <taxon>Embryophyta</taxon>
        <taxon>Tracheophyta</taxon>
        <taxon>Lycopodiopsida</taxon>
        <taxon>Selaginellales</taxon>
        <taxon>Selaginellaceae</taxon>
        <taxon>Selaginella</taxon>
    </lineage>
</organism>
<dbReference type="STRING" id="88036.D8RQA7"/>
<keyword evidence="3" id="KW-0012">Acyltransferase</keyword>
<evidence type="ECO:0000256" key="2">
    <source>
        <dbReference type="ARBA" id="ARBA00022679"/>
    </source>
</evidence>
<evidence type="ECO:0000313" key="3">
    <source>
        <dbReference type="EMBL" id="EFJ25624.1"/>
    </source>
</evidence>
<dbReference type="HOGENOM" id="CLU_014546_2_0_1"/>
<dbReference type="InterPro" id="IPR023213">
    <property type="entry name" value="CAT-like_dom_sf"/>
</dbReference>
<dbReference type="InterPro" id="IPR050317">
    <property type="entry name" value="Plant_Fungal_Acyltransferase"/>
</dbReference>
<dbReference type="Gramene" id="EFJ25624">
    <property type="protein sequence ID" value="EFJ25624"/>
    <property type="gene ID" value="SELMODRAFT_450162"/>
</dbReference>
<dbReference type="Proteomes" id="UP000001514">
    <property type="component" value="Unassembled WGS sequence"/>
</dbReference>
<dbReference type="OMA" id="DANCTME"/>
<keyword evidence="2 3" id="KW-0808">Transferase</keyword>
<dbReference type="EC" id="2.3.1.-" evidence="3"/>
<dbReference type="Pfam" id="PF02458">
    <property type="entry name" value="Transferase"/>
    <property type="match status" value="1"/>
</dbReference>
<keyword evidence="4" id="KW-1185">Reference proteome</keyword>
<reference evidence="3 4" key="1">
    <citation type="journal article" date="2011" name="Science">
        <title>The Selaginella genome identifies genetic changes associated with the evolution of vascular plants.</title>
        <authorList>
            <person name="Banks J.A."/>
            <person name="Nishiyama T."/>
            <person name="Hasebe M."/>
            <person name="Bowman J.L."/>
            <person name="Gribskov M."/>
            <person name="dePamphilis C."/>
            <person name="Albert V.A."/>
            <person name="Aono N."/>
            <person name="Aoyama T."/>
            <person name="Ambrose B.A."/>
            <person name="Ashton N.W."/>
            <person name="Axtell M.J."/>
            <person name="Barker E."/>
            <person name="Barker M.S."/>
            <person name="Bennetzen J.L."/>
            <person name="Bonawitz N.D."/>
            <person name="Chapple C."/>
            <person name="Cheng C."/>
            <person name="Correa L.G."/>
            <person name="Dacre M."/>
            <person name="DeBarry J."/>
            <person name="Dreyer I."/>
            <person name="Elias M."/>
            <person name="Engstrom E.M."/>
            <person name="Estelle M."/>
            <person name="Feng L."/>
            <person name="Finet C."/>
            <person name="Floyd S.K."/>
            <person name="Frommer W.B."/>
            <person name="Fujita T."/>
            <person name="Gramzow L."/>
            <person name="Gutensohn M."/>
            <person name="Harholt J."/>
            <person name="Hattori M."/>
            <person name="Heyl A."/>
            <person name="Hirai T."/>
            <person name="Hiwatashi Y."/>
            <person name="Ishikawa M."/>
            <person name="Iwata M."/>
            <person name="Karol K.G."/>
            <person name="Koehler B."/>
            <person name="Kolukisaoglu U."/>
            <person name="Kubo M."/>
            <person name="Kurata T."/>
            <person name="Lalonde S."/>
            <person name="Li K."/>
            <person name="Li Y."/>
            <person name="Litt A."/>
            <person name="Lyons E."/>
            <person name="Manning G."/>
            <person name="Maruyama T."/>
            <person name="Michael T.P."/>
            <person name="Mikami K."/>
            <person name="Miyazaki S."/>
            <person name="Morinaga S."/>
            <person name="Murata T."/>
            <person name="Mueller-Roeber B."/>
            <person name="Nelson D.R."/>
            <person name="Obara M."/>
            <person name="Oguri Y."/>
            <person name="Olmstead R.G."/>
            <person name="Onodera N."/>
            <person name="Petersen B.L."/>
            <person name="Pils B."/>
            <person name="Prigge M."/>
            <person name="Rensing S.A."/>
            <person name="Riano-Pachon D.M."/>
            <person name="Roberts A.W."/>
            <person name="Sato Y."/>
            <person name="Scheller H.V."/>
            <person name="Schulz B."/>
            <person name="Schulz C."/>
            <person name="Shakirov E.V."/>
            <person name="Shibagaki N."/>
            <person name="Shinohara N."/>
            <person name="Shippen D.E."/>
            <person name="Soerensen I."/>
            <person name="Sotooka R."/>
            <person name="Sugimoto N."/>
            <person name="Sugita M."/>
            <person name="Sumikawa N."/>
            <person name="Tanurdzic M."/>
            <person name="Theissen G."/>
            <person name="Ulvskov P."/>
            <person name="Wakazuki S."/>
            <person name="Weng J.K."/>
            <person name="Willats W.W."/>
            <person name="Wipf D."/>
            <person name="Wolf P.G."/>
            <person name="Yang L."/>
            <person name="Zimmer A.D."/>
            <person name="Zhu Q."/>
            <person name="Mitros T."/>
            <person name="Hellsten U."/>
            <person name="Loque D."/>
            <person name="Otillar R."/>
            <person name="Salamov A."/>
            <person name="Schmutz J."/>
            <person name="Shapiro H."/>
            <person name="Lindquist E."/>
            <person name="Lucas S."/>
            <person name="Rokhsar D."/>
            <person name="Grigoriev I.V."/>
        </authorList>
    </citation>
    <scope>NUCLEOTIDE SEQUENCE [LARGE SCALE GENOMIC DNA]</scope>
</reference>
<dbReference type="EMBL" id="GL377586">
    <property type="protein sequence ID" value="EFJ25624.1"/>
    <property type="molecule type" value="Genomic_DNA"/>
</dbReference>
<dbReference type="AlphaFoldDB" id="D8RQA7"/>
<sequence length="445" mass="49640">MPVDFKVELVKEPELVMPEQPVEEQHYFLSNLDQNIAVVMKTIYLFESSSARAADNPADVIRQGLSKALDHYYPLAGRLGISSEGKLEVVMKKSGDGAEQQGVVFAEAEADARICDLGDIIRPGSTPLLQLVYAIPGAKNVLEVPPMTVQVTKFKCGGFVLGLCINHCMFDGIGAMEFVHAWAELSRGFPLSLTPELDRSVLKARSPPLVEFPHLEYAQVDDVSGGSQQNLHLNDDDQLVYRVFRIRGQQLEQLKSQIDNEMCSTFEALSALVWKCRTKALAMDDRQPSKLLFAVDYRSRIQPPLPKGFMGNGIMLTYAMTTASELESKHLSEVVSLVREAIARIHDSYIRSSIDCFELQRFCPSLFSTLLVSTWSRLSFHTTDFGWGEPLHSGPVGFSEPEVCLFLSHGRETKDMNLILGFRSDAMTRFHDELEQVLGQVLCST</sequence>
<proteinExistence type="inferred from homology"/>
<dbReference type="PANTHER" id="PTHR31642">
    <property type="entry name" value="TRICHOTHECENE 3-O-ACETYLTRANSFERASE"/>
    <property type="match status" value="1"/>
</dbReference>
<comment type="similarity">
    <text evidence="1">Belongs to the plant acyltransferase family.</text>
</comment>
<dbReference type="PANTHER" id="PTHR31642:SF310">
    <property type="entry name" value="FATTY ALCOHOL:CAFFEOYL-COA ACYLTRANSFERASE"/>
    <property type="match status" value="1"/>
</dbReference>
<dbReference type="SMR" id="D8RQA7"/>
<name>D8RQA7_SELML</name>
<gene>
    <name evidence="3" type="primary">BAHDe2-2</name>
    <name evidence="3" type="ORF">SELMODRAFT_450162</name>
</gene>
<protein>
    <submittedName>
        <fullName evidence="3">BAHD family acyltransferase, clade V</fullName>
        <ecNumber evidence="3">2.3.1.-</ecNumber>
    </submittedName>
</protein>
<dbReference type="GO" id="GO:0016747">
    <property type="term" value="F:acyltransferase activity, transferring groups other than amino-acyl groups"/>
    <property type="evidence" value="ECO:0000318"/>
    <property type="project" value="GO_Central"/>
</dbReference>
<evidence type="ECO:0000313" key="4">
    <source>
        <dbReference type="Proteomes" id="UP000001514"/>
    </source>
</evidence>
<dbReference type="eggNOG" id="ENOG502QS3E">
    <property type="taxonomic scope" value="Eukaryota"/>
</dbReference>
<evidence type="ECO:0000256" key="1">
    <source>
        <dbReference type="ARBA" id="ARBA00009861"/>
    </source>
</evidence>
<dbReference type="InParanoid" id="D8RQA7"/>